<comment type="caution">
    <text evidence="2">The sequence shown here is derived from an EMBL/GenBank/DDBJ whole genome shotgun (WGS) entry which is preliminary data.</text>
</comment>
<reference evidence="2 3" key="1">
    <citation type="submission" date="2019-03" db="EMBL/GenBank/DDBJ databases">
        <title>Genomics of glacier-inhabiting Cryobacterium strains.</title>
        <authorList>
            <person name="Liu Q."/>
            <person name="Xin Y.-H."/>
        </authorList>
    </citation>
    <scope>NUCLEOTIDE SEQUENCE [LARGE SCALE GENOMIC DNA]</scope>
    <source>
        <strain evidence="2 3">TMT4-23</strain>
    </source>
</reference>
<evidence type="ECO:0000256" key="1">
    <source>
        <dbReference type="SAM" id="MobiDB-lite"/>
    </source>
</evidence>
<gene>
    <name evidence="2" type="ORF">E3O65_05265</name>
</gene>
<dbReference type="EMBL" id="SOGJ01000012">
    <property type="protein sequence ID" value="TFC99784.1"/>
    <property type="molecule type" value="Genomic_DNA"/>
</dbReference>
<proteinExistence type="predicted"/>
<name>A0ABY2J4H9_9MICO</name>
<dbReference type="Proteomes" id="UP000298355">
    <property type="component" value="Unassembled WGS sequence"/>
</dbReference>
<dbReference type="RefSeq" id="WP_134362689.1">
    <property type="nucleotide sequence ID" value="NZ_SOGJ01000012.1"/>
</dbReference>
<sequence length="107" mass="11875">MATVPTITGNDTVRARPADPLTSHAAADSNENRLLVKAIVLRLITDRPMTDHELTTAYFQQPDYVVADFDSPRKRRSGLTKDDAIVWTGEKRAGRTKRQVNVWGVAA</sequence>
<feature type="region of interest" description="Disordered" evidence="1">
    <location>
        <begin position="1"/>
        <end position="25"/>
    </location>
</feature>
<protein>
    <submittedName>
        <fullName evidence="2">Uncharacterized protein</fullName>
    </submittedName>
</protein>
<evidence type="ECO:0000313" key="2">
    <source>
        <dbReference type="EMBL" id="TFC99784.1"/>
    </source>
</evidence>
<organism evidence="2 3">
    <name type="scientific">Cryobacterium breve</name>
    <dbReference type="NCBI Taxonomy" id="1259258"/>
    <lineage>
        <taxon>Bacteria</taxon>
        <taxon>Bacillati</taxon>
        <taxon>Actinomycetota</taxon>
        <taxon>Actinomycetes</taxon>
        <taxon>Micrococcales</taxon>
        <taxon>Microbacteriaceae</taxon>
        <taxon>Cryobacterium</taxon>
    </lineage>
</organism>
<accession>A0ABY2J4H9</accession>
<keyword evidence="3" id="KW-1185">Reference proteome</keyword>
<evidence type="ECO:0000313" key="3">
    <source>
        <dbReference type="Proteomes" id="UP000298355"/>
    </source>
</evidence>
<feature type="compositionally biased region" description="Polar residues" evidence="1">
    <location>
        <begin position="1"/>
        <end position="11"/>
    </location>
</feature>